<dbReference type="EMBL" id="JAENGY010003107">
    <property type="protein sequence ID" value="KAG6942427.1"/>
    <property type="molecule type" value="Genomic_DNA"/>
</dbReference>
<evidence type="ECO:0000313" key="2">
    <source>
        <dbReference type="EMBL" id="KAG6942427.1"/>
    </source>
</evidence>
<organism evidence="2 3">
    <name type="scientific">Phytophthora aleatoria</name>
    <dbReference type="NCBI Taxonomy" id="2496075"/>
    <lineage>
        <taxon>Eukaryota</taxon>
        <taxon>Sar</taxon>
        <taxon>Stramenopiles</taxon>
        <taxon>Oomycota</taxon>
        <taxon>Peronosporomycetes</taxon>
        <taxon>Peronosporales</taxon>
        <taxon>Peronosporaceae</taxon>
        <taxon>Phytophthora</taxon>
    </lineage>
</organism>
<protein>
    <submittedName>
        <fullName evidence="2">Uncharacterized protein</fullName>
    </submittedName>
</protein>
<proteinExistence type="predicted"/>
<name>A0A8J5MBB8_9STRA</name>
<keyword evidence="3" id="KW-1185">Reference proteome</keyword>
<gene>
    <name evidence="2" type="ORF">JG688_00018125</name>
</gene>
<reference evidence="2" key="1">
    <citation type="submission" date="2021-01" db="EMBL/GenBank/DDBJ databases">
        <title>Phytophthora aleatoria, a newly-described species from Pinus radiata is distinct from Phytophthora cactorum isolates based on comparative genomics.</title>
        <authorList>
            <person name="Mcdougal R."/>
            <person name="Panda P."/>
            <person name="Williams N."/>
            <person name="Studholme D.J."/>
        </authorList>
    </citation>
    <scope>NUCLEOTIDE SEQUENCE</scope>
    <source>
        <strain evidence="2">NZFS 4037</strain>
    </source>
</reference>
<accession>A0A8J5MBB8</accession>
<sequence>MVDDRGVKLIPVGNVDRELATKQYDAARDDLEARVGTKTGLDEDRDRNLSIPDSEAKVLLTEYYQQLFEKKLKTLFSLRPIVDTKNGTKTHESYYFGEPMRDRILSIRNKDYKPVSWKPYGDLMKSIHWIDTFQSLLNGLEEKHQIASNLKPPLTETETKMVNAVDAHFDTNRKVIFSNASDMKRQSRKPYEYDYQLQKVHDDAEATFQEYGGAQARLEALQTNGLSRRSKVNNSALKAARAAVKATKAVYSIKAKIYTETLLEREEEKERERAADEFERQRRSVKGSGLKGRGLRGTGVNWMGLSDEDVRTISTRFKAWLLHLLTSTDRLEASTFVCLIWMLRRWLLCSQIDGNVDRSARSAIISSP</sequence>
<evidence type="ECO:0000313" key="3">
    <source>
        <dbReference type="Proteomes" id="UP000709295"/>
    </source>
</evidence>
<dbReference type="Proteomes" id="UP000709295">
    <property type="component" value="Unassembled WGS sequence"/>
</dbReference>
<comment type="caution">
    <text evidence="2">The sequence shown here is derived from an EMBL/GenBank/DDBJ whole genome shotgun (WGS) entry which is preliminary data.</text>
</comment>
<feature type="compositionally biased region" description="Basic and acidic residues" evidence="1">
    <location>
        <begin position="271"/>
        <end position="282"/>
    </location>
</feature>
<dbReference type="AlphaFoldDB" id="A0A8J5MBB8"/>
<feature type="region of interest" description="Disordered" evidence="1">
    <location>
        <begin position="271"/>
        <end position="291"/>
    </location>
</feature>
<evidence type="ECO:0000256" key="1">
    <source>
        <dbReference type="SAM" id="MobiDB-lite"/>
    </source>
</evidence>